<feature type="compositionally biased region" description="Basic residues" evidence="1">
    <location>
        <begin position="56"/>
        <end position="65"/>
    </location>
</feature>
<dbReference type="EMBL" id="MU004358">
    <property type="protein sequence ID" value="KAF2654801.1"/>
    <property type="molecule type" value="Genomic_DNA"/>
</dbReference>
<feature type="region of interest" description="Disordered" evidence="1">
    <location>
        <begin position="1"/>
        <end position="24"/>
    </location>
</feature>
<dbReference type="AlphaFoldDB" id="A0A6A6T6G5"/>
<proteinExistence type="predicted"/>
<reference evidence="2" key="1">
    <citation type="journal article" date="2020" name="Stud. Mycol.">
        <title>101 Dothideomycetes genomes: a test case for predicting lifestyles and emergence of pathogens.</title>
        <authorList>
            <person name="Haridas S."/>
            <person name="Albert R."/>
            <person name="Binder M."/>
            <person name="Bloem J."/>
            <person name="Labutti K."/>
            <person name="Salamov A."/>
            <person name="Andreopoulos B."/>
            <person name="Baker S."/>
            <person name="Barry K."/>
            <person name="Bills G."/>
            <person name="Bluhm B."/>
            <person name="Cannon C."/>
            <person name="Castanera R."/>
            <person name="Culley D."/>
            <person name="Daum C."/>
            <person name="Ezra D."/>
            <person name="Gonzalez J."/>
            <person name="Henrissat B."/>
            <person name="Kuo A."/>
            <person name="Liang C."/>
            <person name="Lipzen A."/>
            <person name="Lutzoni F."/>
            <person name="Magnuson J."/>
            <person name="Mondo S."/>
            <person name="Nolan M."/>
            <person name="Ohm R."/>
            <person name="Pangilinan J."/>
            <person name="Park H.-J."/>
            <person name="Ramirez L."/>
            <person name="Alfaro M."/>
            <person name="Sun H."/>
            <person name="Tritt A."/>
            <person name="Yoshinaga Y."/>
            <person name="Zwiers L.-H."/>
            <person name="Turgeon B."/>
            <person name="Goodwin S."/>
            <person name="Spatafora J."/>
            <person name="Crous P."/>
            <person name="Grigoriev I."/>
        </authorList>
    </citation>
    <scope>NUCLEOTIDE SEQUENCE</scope>
    <source>
        <strain evidence="2">CBS 122681</strain>
    </source>
</reference>
<keyword evidence="3" id="KW-1185">Reference proteome</keyword>
<accession>A0A6A6T6G5</accession>
<evidence type="ECO:0000313" key="2">
    <source>
        <dbReference type="EMBL" id="KAF2654801.1"/>
    </source>
</evidence>
<organism evidence="2 3">
    <name type="scientific">Lophiostoma macrostomum CBS 122681</name>
    <dbReference type="NCBI Taxonomy" id="1314788"/>
    <lineage>
        <taxon>Eukaryota</taxon>
        <taxon>Fungi</taxon>
        <taxon>Dikarya</taxon>
        <taxon>Ascomycota</taxon>
        <taxon>Pezizomycotina</taxon>
        <taxon>Dothideomycetes</taxon>
        <taxon>Pleosporomycetidae</taxon>
        <taxon>Pleosporales</taxon>
        <taxon>Lophiostomataceae</taxon>
        <taxon>Lophiostoma</taxon>
    </lineage>
</organism>
<name>A0A6A6T6G5_9PLEO</name>
<protein>
    <submittedName>
        <fullName evidence="2">Uncharacterized protein</fullName>
    </submittedName>
</protein>
<gene>
    <name evidence="2" type="ORF">K491DRAFT_456401</name>
</gene>
<evidence type="ECO:0000313" key="3">
    <source>
        <dbReference type="Proteomes" id="UP000799324"/>
    </source>
</evidence>
<sequence length="123" mass="13806">MRPPALHPSTYAPKHPSTYAPNPKYTPLTITLAQSESLPYGQRPGIQYPYPNPIRTRTRKRKKRRLQIGAERKIHMNGEETGRGRRCAGEEVEAVAAYSVHEVCSTMFRFQSGASRAGVPVSR</sequence>
<feature type="region of interest" description="Disordered" evidence="1">
    <location>
        <begin position="40"/>
        <end position="65"/>
    </location>
</feature>
<evidence type="ECO:0000256" key="1">
    <source>
        <dbReference type="SAM" id="MobiDB-lite"/>
    </source>
</evidence>
<dbReference type="Proteomes" id="UP000799324">
    <property type="component" value="Unassembled WGS sequence"/>
</dbReference>